<protein>
    <submittedName>
        <fullName evidence="2">Uncharacterized protein</fullName>
    </submittedName>
</protein>
<dbReference type="EMBL" id="JARKIE010000001">
    <property type="protein sequence ID" value="KAJ7710847.1"/>
    <property type="molecule type" value="Genomic_DNA"/>
</dbReference>
<gene>
    <name evidence="2" type="ORF">B0H17DRAFT_1190529</name>
</gene>
<evidence type="ECO:0000256" key="1">
    <source>
        <dbReference type="SAM" id="MobiDB-lite"/>
    </source>
</evidence>
<evidence type="ECO:0000313" key="2">
    <source>
        <dbReference type="EMBL" id="KAJ7710847.1"/>
    </source>
</evidence>
<feature type="compositionally biased region" description="Low complexity" evidence="1">
    <location>
        <begin position="313"/>
        <end position="344"/>
    </location>
</feature>
<sequence>MAAVNLLPQLNGPPPLTQTILPKTPPFRVHPLLSAYRLVIVAESEAVQGYGHCQGQPKAVKDAAANNVLASRIVGFLFPALWNMRHSLGDTPVTRLATEVASAQGDTEIYDLGRKIYSAAADGAASMPSDGMMGPLARSSSQPGLKPFAMGSFITPAAGVTQLLARHRSPTLGSFVTPATGVASCITPATGVTQLLAPSRFHAPPARFIPSAFVGTLPHPHITFVSTPPHLHVAFVGTLPHPHVAFVGTAPHPLVAFTAVRPHPLVVFVGTPPHPHAMEHSPLSEYCRTGTSPVLAYSPAHASPLSALYPTRSPPLSARSPASTSPLSALYPARSSPLSARSPTRPSPMPMYCPTHSSPLSGSHVALIGTRARIHYMWGGVGPPVKAMCEPDKGDERVGQYAGIGDGRAGLRADKRDERAG</sequence>
<dbReference type="Proteomes" id="UP001221757">
    <property type="component" value="Unassembled WGS sequence"/>
</dbReference>
<evidence type="ECO:0000313" key="3">
    <source>
        <dbReference type="Proteomes" id="UP001221757"/>
    </source>
</evidence>
<feature type="region of interest" description="Disordered" evidence="1">
    <location>
        <begin position="392"/>
        <end position="421"/>
    </location>
</feature>
<reference evidence="2" key="1">
    <citation type="submission" date="2023-03" db="EMBL/GenBank/DDBJ databases">
        <title>Massive genome expansion in bonnet fungi (Mycena s.s.) driven by repeated elements and novel gene families across ecological guilds.</title>
        <authorList>
            <consortium name="Lawrence Berkeley National Laboratory"/>
            <person name="Harder C.B."/>
            <person name="Miyauchi S."/>
            <person name="Viragh M."/>
            <person name="Kuo A."/>
            <person name="Thoen E."/>
            <person name="Andreopoulos B."/>
            <person name="Lu D."/>
            <person name="Skrede I."/>
            <person name="Drula E."/>
            <person name="Henrissat B."/>
            <person name="Morin E."/>
            <person name="Kohler A."/>
            <person name="Barry K."/>
            <person name="LaButti K."/>
            <person name="Morin E."/>
            <person name="Salamov A."/>
            <person name="Lipzen A."/>
            <person name="Mereny Z."/>
            <person name="Hegedus B."/>
            <person name="Baldrian P."/>
            <person name="Stursova M."/>
            <person name="Weitz H."/>
            <person name="Taylor A."/>
            <person name="Grigoriev I.V."/>
            <person name="Nagy L.G."/>
            <person name="Martin F."/>
            <person name="Kauserud H."/>
        </authorList>
    </citation>
    <scope>NUCLEOTIDE SEQUENCE</scope>
    <source>
        <strain evidence="2">CBHHK067</strain>
    </source>
</reference>
<accession>A0AAD7H2S4</accession>
<comment type="caution">
    <text evidence="2">The sequence shown here is derived from an EMBL/GenBank/DDBJ whole genome shotgun (WGS) entry which is preliminary data.</text>
</comment>
<name>A0AAD7H2S4_MYCRO</name>
<proteinExistence type="predicted"/>
<keyword evidence="3" id="KW-1185">Reference proteome</keyword>
<feature type="compositionally biased region" description="Basic and acidic residues" evidence="1">
    <location>
        <begin position="409"/>
        <end position="421"/>
    </location>
</feature>
<organism evidence="2 3">
    <name type="scientific">Mycena rosella</name>
    <name type="common">Pink bonnet</name>
    <name type="synonym">Agaricus rosellus</name>
    <dbReference type="NCBI Taxonomy" id="1033263"/>
    <lineage>
        <taxon>Eukaryota</taxon>
        <taxon>Fungi</taxon>
        <taxon>Dikarya</taxon>
        <taxon>Basidiomycota</taxon>
        <taxon>Agaricomycotina</taxon>
        <taxon>Agaricomycetes</taxon>
        <taxon>Agaricomycetidae</taxon>
        <taxon>Agaricales</taxon>
        <taxon>Marasmiineae</taxon>
        <taxon>Mycenaceae</taxon>
        <taxon>Mycena</taxon>
    </lineage>
</organism>
<dbReference type="AlphaFoldDB" id="A0AAD7H2S4"/>
<feature type="region of interest" description="Disordered" evidence="1">
    <location>
        <begin position="313"/>
        <end position="356"/>
    </location>
</feature>